<dbReference type="AlphaFoldDB" id="A0AAV4ZEM7"/>
<gene>
    <name evidence="1" type="ORF">OICFNHDK_4508</name>
</gene>
<protein>
    <submittedName>
        <fullName evidence="1">Uncharacterized protein</fullName>
    </submittedName>
</protein>
<accession>A0AAV4ZEM7</accession>
<evidence type="ECO:0000313" key="1">
    <source>
        <dbReference type="EMBL" id="GJD42017.1"/>
    </source>
</evidence>
<dbReference type="EMBL" id="BPQF01000036">
    <property type="protein sequence ID" value="GJD42017.1"/>
    <property type="molecule type" value="Genomic_DNA"/>
</dbReference>
<organism evidence="1 2">
    <name type="scientific">Methylobacterium bullatum</name>
    <dbReference type="NCBI Taxonomy" id="570505"/>
    <lineage>
        <taxon>Bacteria</taxon>
        <taxon>Pseudomonadati</taxon>
        <taxon>Pseudomonadota</taxon>
        <taxon>Alphaproteobacteria</taxon>
        <taxon>Hyphomicrobiales</taxon>
        <taxon>Methylobacteriaceae</taxon>
        <taxon>Methylobacterium</taxon>
    </lineage>
</organism>
<reference evidence="1" key="2">
    <citation type="submission" date="2021-08" db="EMBL/GenBank/DDBJ databases">
        <authorList>
            <person name="Tani A."/>
            <person name="Ola A."/>
            <person name="Ogura Y."/>
            <person name="Katsura K."/>
            <person name="Hayashi T."/>
        </authorList>
    </citation>
    <scope>NUCLEOTIDE SEQUENCE</scope>
    <source>
        <strain evidence="1">DSM 21893</strain>
    </source>
</reference>
<sequence length="271" mass="30650">MERVAANIKTIVTTYAPLQAVDILEEWVRRSEEAIHQERSFREFAIMTISNLKSLVTEQGNHAIPLVIDDVGDEPNEENREDAVRRLIEESPEQRLTIPDIGEKLGIGYPAAANLILHSKSSMLHKGMIRFDRKAPKPRYVTIDPGFTEDGNIDFYLTELRSCDPKVQDIPVMRRIAEALMVYTQKGVWAKNGGKRLRANHLLKAFRNHGVLGAIKRVVQGPITPGFNILIELGRWDLTFEQIVIDFSDVFDDEAVQLAAVARLKLLKDKA</sequence>
<proteinExistence type="predicted"/>
<keyword evidence="2" id="KW-1185">Reference proteome</keyword>
<reference evidence="1" key="1">
    <citation type="journal article" date="2016" name="Front. Microbiol.">
        <title>Genome Sequence of the Piezophilic, Mesophilic Sulfate-Reducing Bacterium Desulfovibrio indicus J2T.</title>
        <authorList>
            <person name="Cao J."/>
            <person name="Maignien L."/>
            <person name="Shao Z."/>
            <person name="Alain K."/>
            <person name="Jebbar M."/>
        </authorList>
    </citation>
    <scope>NUCLEOTIDE SEQUENCE</scope>
    <source>
        <strain evidence="1">DSM 21893</strain>
    </source>
</reference>
<dbReference type="Proteomes" id="UP001055307">
    <property type="component" value="Unassembled WGS sequence"/>
</dbReference>
<name>A0AAV4ZEM7_9HYPH</name>
<comment type="caution">
    <text evidence="1">The sequence shown here is derived from an EMBL/GenBank/DDBJ whole genome shotgun (WGS) entry which is preliminary data.</text>
</comment>
<dbReference type="RefSeq" id="WP_192215486.1">
    <property type="nucleotide sequence ID" value="NZ_BPQF01000036.1"/>
</dbReference>
<evidence type="ECO:0000313" key="2">
    <source>
        <dbReference type="Proteomes" id="UP001055307"/>
    </source>
</evidence>